<reference evidence="5 6" key="1">
    <citation type="submission" date="2022-11" db="EMBL/GenBank/DDBJ databases">
        <title>Minimal conservation of predation-associated metabolite biosynthetic gene clusters underscores biosynthetic potential of Myxococcota including descriptions for ten novel species: Archangium lansinium sp. nov., Myxococcus landrumus sp. nov., Nannocystis bai.</title>
        <authorList>
            <person name="Ahearne A."/>
            <person name="Stevens C."/>
            <person name="Phillips K."/>
        </authorList>
    </citation>
    <scope>NUCLEOTIDE SEQUENCE [LARGE SCALE GENOMIC DNA]</scope>
    <source>
        <strain evidence="5 6">MIWBW</strain>
    </source>
</reference>
<dbReference type="PANTHER" id="PTHR47245">
    <property type="entry name" value="PEPTIDYLPROLYL ISOMERASE"/>
    <property type="match status" value="1"/>
</dbReference>
<feature type="compositionally biased region" description="Pro residues" evidence="3">
    <location>
        <begin position="324"/>
        <end position="339"/>
    </location>
</feature>
<dbReference type="Gene3D" id="3.10.50.40">
    <property type="match status" value="1"/>
</dbReference>
<dbReference type="PANTHER" id="PTHR47245:SF2">
    <property type="entry name" value="PEPTIDYL-PROLYL CIS-TRANS ISOMERASE HP_0175-RELATED"/>
    <property type="match status" value="1"/>
</dbReference>
<gene>
    <name evidence="5" type="ORF">OV287_04050</name>
</gene>
<dbReference type="PROSITE" id="PS50198">
    <property type="entry name" value="PPIC_PPIASE_2"/>
    <property type="match status" value="1"/>
</dbReference>
<dbReference type="Pfam" id="PF13145">
    <property type="entry name" value="Rotamase_2"/>
    <property type="match status" value="1"/>
</dbReference>
<evidence type="ECO:0000313" key="5">
    <source>
        <dbReference type="EMBL" id="MCY1073648.1"/>
    </source>
</evidence>
<comment type="caution">
    <text evidence="5">The sequence shown here is derived from an EMBL/GenBank/DDBJ whole genome shotgun (WGS) entry which is preliminary data.</text>
</comment>
<dbReference type="SUPFAM" id="SSF54534">
    <property type="entry name" value="FKBP-like"/>
    <property type="match status" value="1"/>
</dbReference>
<dbReference type="PROSITE" id="PS51257">
    <property type="entry name" value="PROKAR_LIPOPROTEIN"/>
    <property type="match status" value="1"/>
</dbReference>
<dbReference type="SUPFAM" id="SSF109998">
    <property type="entry name" value="Triger factor/SurA peptide-binding domain-like"/>
    <property type="match status" value="1"/>
</dbReference>
<accession>A0ABT3ZW69</accession>
<feature type="coiled-coil region" evidence="2">
    <location>
        <begin position="42"/>
        <end position="76"/>
    </location>
</feature>
<dbReference type="InterPro" id="IPR027304">
    <property type="entry name" value="Trigger_fact/SurA_dom_sf"/>
</dbReference>
<feature type="region of interest" description="Disordered" evidence="3">
    <location>
        <begin position="315"/>
        <end position="348"/>
    </location>
</feature>
<evidence type="ECO:0000256" key="2">
    <source>
        <dbReference type="SAM" id="Coils"/>
    </source>
</evidence>
<sequence>MSPVSRFLSLALLALVGCERGPAPGHAVVDFRHSREPGGTPVAAWKDDRLTAEELKQRLEEMSPALRERYQTLEQKREYVEGQARFELLVQEALARGLQNDPEVVASTKRALVSRLMRAQLDEARPPVSEAEVAAYYESHKEDYVRPEQVRLSHIFLAAPRTDAARGETARVKAAKVLAEAKALPPRDFTAFGRLARTHSEEPRTQPLDGDLRYRSLEELGRDFGPEVAEAARGLLASGPGALSGVVSTEAGLHVLQLTGHQTALNLKLEDMREQISNRLSQEKRTRAWTELLAGLERRSGFSVDAATLSRVHVDVSTPMRPASGPPPGTIPAPTPAAPPSSASVERP</sequence>
<proteinExistence type="predicted"/>
<name>A0ABT3ZW69_9BACT</name>
<keyword evidence="1" id="KW-0697">Rotamase</keyword>
<evidence type="ECO:0000313" key="6">
    <source>
        <dbReference type="Proteomes" id="UP001207654"/>
    </source>
</evidence>
<dbReference type="InterPro" id="IPR046357">
    <property type="entry name" value="PPIase_dom_sf"/>
</dbReference>
<dbReference type="InterPro" id="IPR050245">
    <property type="entry name" value="PrsA_foldase"/>
</dbReference>
<evidence type="ECO:0000256" key="3">
    <source>
        <dbReference type="SAM" id="MobiDB-lite"/>
    </source>
</evidence>
<dbReference type="EMBL" id="JAPNKA010000001">
    <property type="protein sequence ID" value="MCY1073648.1"/>
    <property type="molecule type" value="Genomic_DNA"/>
</dbReference>
<evidence type="ECO:0000259" key="4">
    <source>
        <dbReference type="PROSITE" id="PS50198"/>
    </source>
</evidence>
<dbReference type="Proteomes" id="UP001207654">
    <property type="component" value="Unassembled WGS sequence"/>
</dbReference>
<dbReference type="Gene3D" id="1.10.4030.10">
    <property type="entry name" value="Porin chaperone SurA, peptide-binding domain"/>
    <property type="match status" value="1"/>
</dbReference>
<protein>
    <submittedName>
        <fullName evidence="5">Peptidylprolyl isomerase</fullName>
    </submittedName>
</protein>
<dbReference type="RefSeq" id="WP_267532648.1">
    <property type="nucleotide sequence ID" value="NZ_JAPNKA010000001.1"/>
</dbReference>
<keyword evidence="1 5" id="KW-0413">Isomerase</keyword>
<organism evidence="5 6">
    <name type="scientific">Archangium lansingense</name>
    <dbReference type="NCBI Taxonomy" id="2995310"/>
    <lineage>
        <taxon>Bacteria</taxon>
        <taxon>Pseudomonadati</taxon>
        <taxon>Myxococcota</taxon>
        <taxon>Myxococcia</taxon>
        <taxon>Myxococcales</taxon>
        <taxon>Cystobacterineae</taxon>
        <taxon>Archangiaceae</taxon>
        <taxon>Archangium</taxon>
    </lineage>
</organism>
<dbReference type="InterPro" id="IPR000297">
    <property type="entry name" value="PPIase_PpiC"/>
</dbReference>
<dbReference type="GO" id="GO:0016853">
    <property type="term" value="F:isomerase activity"/>
    <property type="evidence" value="ECO:0007669"/>
    <property type="project" value="UniProtKB-KW"/>
</dbReference>
<keyword evidence="2" id="KW-0175">Coiled coil</keyword>
<evidence type="ECO:0000256" key="1">
    <source>
        <dbReference type="PROSITE-ProRule" id="PRU00278"/>
    </source>
</evidence>
<keyword evidence="6" id="KW-1185">Reference proteome</keyword>
<feature type="domain" description="PpiC" evidence="4">
    <location>
        <begin position="147"/>
        <end position="260"/>
    </location>
</feature>